<dbReference type="PANTHER" id="PTHR48421:SF1">
    <property type="entry name" value="MYCBP-ASSOCIATED PROTEIN"/>
    <property type="match status" value="1"/>
</dbReference>
<evidence type="ECO:0000313" key="3">
    <source>
        <dbReference type="Proteomes" id="UP000002280"/>
    </source>
</evidence>
<dbReference type="InParanoid" id="A0A5F8GVC4"/>
<feature type="region of interest" description="Disordered" evidence="1">
    <location>
        <begin position="826"/>
        <end position="929"/>
    </location>
</feature>
<protein>
    <submittedName>
        <fullName evidence="2">MYCBP associated protein</fullName>
    </submittedName>
</protein>
<reference evidence="2" key="2">
    <citation type="submission" date="2025-08" db="UniProtKB">
        <authorList>
            <consortium name="Ensembl"/>
        </authorList>
    </citation>
    <scope>IDENTIFICATION</scope>
</reference>
<feature type="region of interest" description="Disordered" evidence="1">
    <location>
        <begin position="654"/>
        <end position="746"/>
    </location>
</feature>
<dbReference type="Bgee" id="ENSMODG00000020906">
    <property type="expression patterns" value="Expressed in spermatocyte and 8 other cell types or tissues"/>
</dbReference>
<reference evidence="2" key="1">
    <citation type="journal article" date="2007" name="Nature">
        <title>Genome of the marsupial Monodelphis domestica reveals innovation in non-coding sequences.</title>
        <authorList>
            <person name="Mikkelsen T.S."/>
            <person name="Wakefield M.J."/>
            <person name="Aken B."/>
            <person name="Amemiya C.T."/>
            <person name="Chang J.L."/>
            <person name="Duke S."/>
            <person name="Garber M."/>
            <person name="Gentles A.J."/>
            <person name="Goodstadt L."/>
            <person name="Heger A."/>
            <person name="Jurka J."/>
            <person name="Kamal M."/>
            <person name="Mauceli E."/>
            <person name="Searle S.M."/>
            <person name="Sharpe T."/>
            <person name="Baker M.L."/>
            <person name="Batzer M.A."/>
            <person name="Benos P.V."/>
            <person name="Belov K."/>
            <person name="Clamp M."/>
            <person name="Cook A."/>
            <person name="Cuff J."/>
            <person name="Das R."/>
            <person name="Davidow L."/>
            <person name="Deakin J.E."/>
            <person name="Fazzari M.J."/>
            <person name="Glass J.L."/>
            <person name="Grabherr M."/>
            <person name="Greally J.M."/>
            <person name="Gu W."/>
            <person name="Hore T.A."/>
            <person name="Huttley G.A."/>
            <person name="Kleber M."/>
            <person name="Jirtle R.L."/>
            <person name="Koina E."/>
            <person name="Lee J.T."/>
            <person name="Mahony S."/>
            <person name="Marra M.A."/>
            <person name="Miller R.D."/>
            <person name="Nicholls R.D."/>
            <person name="Oda M."/>
            <person name="Papenfuss A.T."/>
            <person name="Parra Z.E."/>
            <person name="Pollock D.D."/>
            <person name="Ray D.A."/>
            <person name="Schein J.E."/>
            <person name="Speed T.P."/>
            <person name="Thompson K."/>
            <person name="VandeBerg J.L."/>
            <person name="Wade C.M."/>
            <person name="Walker J.A."/>
            <person name="Waters P.D."/>
            <person name="Webber C."/>
            <person name="Weidman J.R."/>
            <person name="Xie X."/>
            <person name="Zody M.C."/>
            <person name="Baldwin J."/>
            <person name="Abdouelleil A."/>
            <person name="Abdulkadir J."/>
            <person name="Abebe A."/>
            <person name="Abera B."/>
            <person name="Abreu J."/>
            <person name="Acer S.C."/>
            <person name="Aftuck L."/>
            <person name="Alexander A."/>
            <person name="An P."/>
            <person name="Anderson E."/>
            <person name="Anderson S."/>
            <person name="Arachi H."/>
            <person name="Azer M."/>
            <person name="Bachantsang P."/>
            <person name="Barry A."/>
            <person name="Bayul T."/>
            <person name="Berlin A."/>
            <person name="Bessette D."/>
            <person name="Bloom T."/>
            <person name="Bloom T."/>
            <person name="Boguslavskiy L."/>
            <person name="Bonnet C."/>
            <person name="Boukhgalter B."/>
            <person name="Bourzgui I."/>
            <person name="Brown A."/>
            <person name="Cahill P."/>
            <person name="Channer S."/>
            <person name="Cheshatsang Y."/>
            <person name="Chuda L."/>
            <person name="Citroen M."/>
            <person name="Collymore A."/>
            <person name="Cooke P."/>
            <person name="Costello M."/>
            <person name="D'Aco K."/>
            <person name="Daza R."/>
            <person name="De Haan G."/>
            <person name="DeGray S."/>
            <person name="DeMaso C."/>
            <person name="Dhargay N."/>
            <person name="Dooley K."/>
            <person name="Dooley E."/>
            <person name="Doricent M."/>
            <person name="Dorje P."/>
            <person name="Dorjee K."/>
            <person name="Dupes A."/>
            <person name="Elong R."/>
            <person name="Falk J."/>
            <person name="Farina A."/>
            <person name="Faro S."/>
            <person name="Ferguson D."/>
            <person name="Fisher S."/>
            <person name="Foley C.D."/>
            <person name="Franke A."/>
            <person name="Friedrich D."/>
            <person name="Gadbois L."/>
            <person name="Gearin G."/>
            <person name="Gearin C.R."/>
            <person name="Giannoukos G."/>
            <person name="Goode T."/>
            <person name="Graham J."/>
            <person name="Grandbois E."/>
            <person name="Grewal S."/>
            <person name="Gyaltsen K."/>
            <person name="Hafez N."/>
            <person name="Hagos B."/>
            <person name="Hall J."/>
            <person name="Henson C."/>
            <person name="Hollinger A."/>
            <person name="Honan T."/>
            <person name="Huard M.D."/>
            <person name="Hughes L."/>
            <person name="Hurhula B."/>
            <person name="Husby M.E."/>
            <person name="Kamat A."/>
            <person name="Kanga B."/>
            <person name="Kashin S."/>
            <person name="Khazanovich D."/>
            <person name="Kisner P."/>
            <person name="Lance K."/>
            <person name="Lara M."/>
            <person name="Lee W."/>
            <person name="Lennon N."/>
            <person name="Letendre F."/>
            <person name="LeVine R."/>
            <person name="Lipovsky A."/>
            <person name="Liu X."/>
            <person name="Liu J."/>
            <person name="Liu S."/>
            <person name="Lokyitsang T."/>
            <person name="Lokyitsang Y."/>
            <person name="Lubonja R."/>
            <person name="Lui A."/>
            <person name="MacDonald P."/>
            <person name="Magnisalis V."/>
            <person name="Maru K."/>
            <person name="Matthews C."/>
            <person name="McCusker W."/>
            <person name="McDonough S."/>
            <person name="Mehta T."/>
            <person name="Meldrim J."/>
            <person name="Meneus L."/>
            <person name="Mihai O."/>
            <person name="Mihalev A."/>
            <person name="Mihova T."/>
            <person name="Mittelman R."/>
            <person name="Mlenga V."/>
            <person name="Montmayeur A."/>
            <person name="Mulrain L."/>
            <person name="Navidi A."/>
            <person name="Naylor J."/>
            <person name="Negash T."/>
            <person name="Nguyen T."/>
            <person name="Nguyen N."/>
            <person name="Nicol R."/>
            <person name="Norbu C."/>
            <person name="Norbu N."/>
            <person name="Novod N."/>
            <person name="O'Neill B."/>
            <person name="Osman S."/>
            <person name="Markiewicz E."/>
            <person name="Oyono O.L."/>
            <person name="Patti C."/>
            <person name="Phunkhang P."/>
            <person name="Pierre F."/>
            <person name="Priest M."/>
            <person name="Raghuraman S."/>
            <person name="Rege F."/>
            <person name="Reyes R."/>
            <person name="Rise C."/>
            <person name="Rogov P."/>
            <person name="Ross K."/>
            <person name="Ryan E."/>
            <person name="Settipalli S."/>
            <person name="Shea T."/>
            <person name="Sherpa N."/>
            <person name="Shi L."/>
            <person name="Shih D."/>
            <person name="Sparrow T."/>
            <person name="Spaulding J."/>
            <person name="Stalker J."/>
            <person name="Stange-Thomann N."/>
            <person name="Stavropoulos S."/>
            <person name="Stone C."/>
            <person name="Strader C."/>
            <person name="Tesfaye S."/>
            <person name="Thomson T."/>
            <person name="Thoulutsang Y."/>
            <person name="Thoulutsang D."/>
            <person name="Topham K."/>
            <person name="Topping I."/>
            <person name="Tsamla T."/>
            <person name="Vassiliev H."/>
            <person name="Vo A."/>
            <person name="Wangchuk T."/>
            <person name="Wangdi T."/>
            <person name="Weiand M."/>
            <person name="Wilkinson J."/>
            <person name="Wilson A."/>
            <person name="Yadav S."/>
            <person name="Young G."/>
            <person name="Yu Q."/>
            <person name="Zembek L."/>
            <person name="Zhong D."/>
            <person name="Zimmer A."/>
            <person name="Zwirko Z."/>
            <person name="Jaffe D.B."/>
            <person name="Alvarez P."/>
            <person name="Brockman W."/>
            <person name="Butler J."/>
            <person name="Chin C."/>
            <person name="Gnerre S."/>
            <person name="MacCallum I."/>
            <person name="Graves J.A."/>
            <person name="Ponting C.P."/>
            <person name="Breen M."/>
            <person name="Samollow P.B."/>
            <person name="Lander E.S."/>
            <person name="Lindblad-Toh K."/>
        </authorList>
    </citation>
    <scope>NUCLEOTIDE SEQUENCE [LARGE SCALE GENOMIC DNA]</scope>
</reference>
<keyword evidence="3" id="KW-1185">Reference proteome</keyword>
<dbReference type="Pfam" id="PF14646">
    <property type="entry name" value="MYCBPAP"/>
    <property type="match status" value="1"/>
</dbReference>
<dbReference type="Proteomes" id="UP000002280">
    <property type="component" value="Unplaced"/>
</dbReference>
<dbReference type="AlphaFoldDB" id="A0A5F8GVC4"/>
<dbReference type="PANTHER" id="PTHR48421">
    <property type="entry name" value="MYCBP-ASSOCIATED PROTEIN"/>
    <property type="match status" value="1"/>
</dbReference>
<reference evidence="2" key="3">
    <citation type="submission" date="2025-09" db="UniProtKB">
        <authorList>
            <consortium name="Ensembl"/>
        </authorList>
    </citation>
    <scope>IDENTIFICATION</scope>
</reference>
<evidence type="ECO:0000256" key="1">
    <source>
        <dbReference type="SAM" id="MobiDB-lite"/>
    </source>
</evidence>
<feature type="region of interest" description="Disordered" evidence="1">
    <location>
        <begin position="960"/>
        <end position="979"/>
    </location>
</feature>
<dbReference type="Ensembl" id="ENSMODT00000069662.1">
    <property type="protein sequence ID" value="ENSMODP00000051457.1"/>
    <property type="gene ID" value="ENSMODG00000020906.4"/>
</dbReference>
<organism evidence="2 3">
    <name type="scientific">Monodelphis domestica</name>
    <name type="common">Gray short-tailed opossum</name>
    <dbReference type="NCBI Taxonomy" id="13616"/>
    <lineage>
        <taxon>Eukaryota</taxon>
        <taxon>Metazoa</taxon>
        <taxon>Chordata</taxon>
        <taxon>Craniata</taxon>
        <taxon>Vertebrata</taxon>
        <taxon>Euteleostomi</taxon>
        <taxon>Mammalia</taxon>
        <taxon>Metatheria</taxon>
        <taxon>Didelphimorphia</taxon>
        <taxon>Didelphidae</taxon>
        <taxon>Monodelphis</taxon>
    </lineage>
</organism>
<dbReference type="OMA" id="RESWEFR"/>
<accession>A0A5F8GVC4</accession>
<dbReference type="FunCoup" id="A0A5F8GVC4">
    <property type="interactions" value="157"/>
</dbReference>
<evidence type="ECO:0000313" key="2">
    <source>
        <dbReference type="Ensembl" id="ENSMODP00000051457.1"/>
    </source>
</evidence>
<dbReference type="GeneTree" id="ENSGT00640000091565"/>
<gene>
    <name evidence="2" type="primary">MYCBPAP</name>
</gene>
<sequence length="979" mass="111233">MLALGYWGGPRFVVCPKCIDIQSFGISREKEEKNVAARMLGDFYIKKSGKRNNRGDREFAPGRTRRTISCFPDKKRGKVAELITPPIQEEPEPVSNVLQGDDILALAIKQEDLRKQHIPRPPVFQGKSVTHQYFIRKHKVSKVKKITRHLVAHPATPEAITKPLDYSGPAEKSSDGKEQILPHNILGSLSEFKRIAIDRGNTELAEMIPDTICMVIPIVEKPKKHPPKEKVNLWQPPSQHKSLENWKRNMTLRQKQQEALSEHLKKPVSELLMNSAENYRRIQEERNLIERSLDSKVVCEFWTQPAYIGDEITGLVTQWQRGFQESVTHVGKPQSVQMESGLPSLREPWYRFTWEKSLFLIDRRKELRCILKDLDFNQPDIDGLEVVGKGHPFSSVSAQHFPILIEAKESTSKDSTPDPLADYPDVVPMPFLGPSLLFCGKPACWIDRSLLPDEKQIGIAVRLTFETMEGERTSSVLTVVNNGTAAIWFAWRRLQEADTFEEFKGIKAQRFYFNTKEGVILPGETKEYTFFFKSLNAGIFRECWEFGTHPTLLGGAMLQVTLRGVALSQDIFMEDRKLLKEKLATQEAITIVQELLDELLKGIWSPDRAISPVDAYLTEEDLFNYRNPQLHYQHQVVRDLQELWNEYVVSSVPAPPEEEEAVPQTSPVEEEQKIPGSEWTTPPVEKAKGTAGPTPESQLQKPSKAFSKPSTSALFHQRSDVLKGTEVQDGVEEGGPEKPETVSKPSSWNLCVDDLKKAVMDLPKEEKREEALSRLNKGARELCLASRPLQSDLLYQTCFQLWRDVIDGLVNQALSLKVLMGLPEKDSVYSDTSDGQVEGKASGRVAREDRKPVVQEKKPPVVKEKEEKKGGIKSPGKEDRTNSKKYKGKDERRLQKSPSKEWKERSSSDELPPDQEPFASESMVDPRVQEKYSQRLYIEVYGLLDSLVTDMMLLFDELKNSQATEEEPLDPIQPPSFST</sequence>
<feature type="compositionally biased region" description="Basic and acidic residues" evidence="1">
    <location>
        <begin position="845"/>
        <end position="908"/>
    </location>
</feature>
<name>A0A5F8GVC4_MONDO</name>
<dbReference type="STRING" id="13616.ENSMODP00000051457"/>
<dbReference type="InterPro" id="IPR032707">
    <property type="entry name" value="MYCBPAP"/>
</dbReference>
<proteinExistence type="predicted"/>